<dbReference type="AlphaFoldDB" id="A0A9P9A5Q9"/>
<protein>
    <submittedName>
        <fullName evidence="1">Uncharacterized protein</fullName>
    </submittedName>
</protein>
<sequence>MSTLTDKQFRKQVDSGEIAVDRHNLLLRIAILYLEDGMDVFRTADKLHSHGWTFGKGHLRFNRTLDVFYCVQLAASLFRATNCYDDDMDDEPYRDNFDDYYASYYDLLHEEVWKEYYTPAFLAQTPTARFYRLPNLRDATDTSDPMRGVRRKGIGHFTKLPRWAYTVKKTWFKQPNILNTAMRELAVSTLQETISRQRKDSLDIQPYSETQAQFWLNTMGMNAIDVQPNEEAYSLYYLFGTLVASGWYDVRLWEKYYSRERWESAEAQDRFLEEDLDGTGKSEVNWCGYPDGGLMGEVSLMGFEEELGSEEEIVFLAAVAAKEILALHVEEVEAAGAEETEKADGITGLNYAIRSHILLGVLRAASETDQAPHMDELKKRVVASGRLDDQSVGLWMETALGIIKPYTEDRARPTDVRGWSELLRLILEENGQLFGRWKLMGSDEKWRQTYLGYGEKDKNPYKLGPRKDLLRK</sequence>
<keyword evidence="2" id="KW-1185">Reference proteome</keyword>
<evidence type="ECO:0000313" key="2">
    <source>
        <dbReference type="Proteomes" id="UP000770015"/>
    </source>
</evidence>
<dbReference type="EMBL" id="JAGSXJ010000033">
    <property type="protein sequence ID" value="KAH6668616.1"/>
    <property type="molecule type" value="Genomic_DNA"/>
</dbReference>
<gene>
    <name evidence="1" type="ORF">F5X68DRAFT_265354</name>
</gene>
<evidence type="ECO:0000313" key="1">
    <source>
        <dbReference type="EMBL" id="KAH6668616.1"/>
    </source>
</evidence>
<accession>A0A9P9A5Q9</accession>
<dbReference type="Proteomes" id="UP000770015">
    <property type="component" value="Unassembled WGS sequence"/>
</dbReference>
<dbReference type="OrthoDB" id="427186at2759"/>
<proteinExistence type="predicted"/>
<comment type="caution">
    <text evidence="1">The sequence shown here is derived from an EMBL/GenBank/DDBJ whole genome shotgun (WGS) entry which is preliminary data.</text>
</comment>
<reference evidence="1" key="1">
    <citation type="journal article" date="2021" name="Nat. Commun.">
        <title>Genetic determinants of endophytism in the Arabidopsis root mycobiome.</title>
        <authorList>
            <person name="Mesny F."/>
            <person name="Miyauchi S."/>
            <person name="Thiergart T."/>
            <person name="Pickel B."/>
            <person name="Atanasova L."/>
            <person name="Karlsson M."/>
            <person name="Huettel B."/>
            <person name="Barry K.W."/>
            <person name="Haridas S."/>
            <person name="Chen C."/>
            <person name="Bauer D."/>
            <person name="Andreopoulos W."/>
            <person name="Pangilinan J."/>
            <person name="LaButti K."/>
            <person name="Riley R."/>
            <person name="Lipzen A."/>
            <person name="Clum A."/>
            <person name="Drula E."/>
            <person name="Henrissat B."/>
            <person name="Kohler A."/>
            <person name="Grigoriev I.V."/>
            <person name="Martin F.M."/>
            <person name="Hacquard S."/>
        </authorList>
    </citation>
    <scope>NUCLEOTIDE SEQUENCE</scope>
    <source>
        <strain evidence="1">MPI-SDFR-AT-0117</strain>
    </source>
</reference>
<organism evidence="1 2">
    <name type="scientific">Plectosphaerella plurivora</name>
    <dbReference type="NCBI Taxonomy" id="936078"/>
    <lineage>
        <taxon>Eukaryota</taxon>
        <taxon>Fungi</taxon>
        <taxon>Dikarya</taxon>
        <taxon>Ascomycota</taxon>
        <taxon>Pezizomycotina</taxon>
        <taxon>Sordariomycetes</taxon>
        <taxon>Hypocreomycetidae</taxon>
        <taxon>Glomerellales</taxon>
        <taxon>Plectosphaerellaceae</taxon>
        <taxon>Plectosphaerella</taxon>
    </lineage>
</organism>
<name>A0A9P9A5Q9_9PEZI</name>